<evidence type="ECO:0000313" key="14">
    <source>
        <dbReference type="EMBL" id="QBK26846.1"/>
    </source>
</evidence>
<evidence type="ECO:0000256" key="2">
    <source>
        <dbReference type="ARBA" id="ARBA00006337"/>
    </source>
</evidence>
<feature type="transmembrane region" description="Helical" evidence="11">
    <location>
        <begin position="64"/>
        <end position="82"/>
    </location>
</feature>
<dbReference type="SUPFAM" id="SSF56176">
    <property type="entry name" value="FAD-binding/transporter-associated domain-like"/>
    <property type="match status" value="1"/>
</dbReference>
<dbReference type="InterPro" id="IPR046342">
    <property type="entry name" value="CBS_dom_sf"/>
</dbReference>
<evidence type="ECO:0000259" key="13">
    <source>
        <dbReference type="PROSITE" id="PS51846"/>
    </source>
</evidence>
<evidence type="ECO:0000256" key="7">
    <source>
        <dbReference type="ARBA" id="ARBA00023122"/>
    </source>
</evidence>
<dbReference type="PROSITE" id="PS51371">
    <property type="entry name" value="CBS"/>
    <property type="match status" value="2"/>
</dbReference>
<feature type="transmembrane region" description="Helical" evidence="11">
    <location>
        <begin position="12"/>
        <end position="33"/>
    </location>
</feature>
<accession>A0A4P6UX30</accession>
<evidence type="ECO:0000313" key="15">
    <source>
        <dbReference type="Proteomes" id="UP000291151"/>
    </source>
</evidence>
<dbReference type="InterPro" id="IPR036318">
    <property type="entry name" value="FAD-bd_PCMH-like_sf"/>
</dbReference>
<keyword evidence="4 10" id="KW-0812">Transmembrane</keyword>
<keyword evidence="15" id="KW-1185">Reference proteome</keyword>
<dbReference type="InterPro" id="IPR051676">
    <property type="entry name" value="UPF0053_domain"/>
</dbReference>
<dbReference type="CDD" id="cd04590">
    <property type="entry name" value="CBS_pair_CorC_HlyC_assoc"/>
    <property type="match status" value="1"/>
</dbReference>
<dbReference type="PANTHER" id="PTHR43099">
    <property type="entry name" value="UPF0053 PROTEIN YRKA"/>
    <property type="match status" value="1"/>
</dbReference>
<evidence type="ECO:0000256" key="3">
    <source>
        <dbReference type="ARBA" id="ARBA00022475"/>
    </source>
</evidence>
<dbReference type="InterPro" id="IPR005170">
    <property type="entry name" value="Transptr-assoc_dom"/>
</dbReference>
<evidence type="ECO:0000256" key="4">
    <source>
        <dbReference type="ARBA" id="ARBA00022692"/>
    </source>
</evidence>
<dbReference type="GO" id="GO:0005886">
    <property type="term" value="C:plasma membrane"/>
    <property type="evidence" value="ECO:0007669"/>
    <property type="project" value="UniProtKB-SubCell"/>
</dbReference>
<evidence type="ECO:0000256" key="10">
    <source>
        <dbReference type="PROSITE-ProRule" id="PRU01193"/>
    </source>
</evidence>
<evidence type="ECO:0000256" key="11">
    <source>
        <dbReference type="SAM" id="Phobius"/>
    </source>
</evidence>
<dbReference type="SMART" id="SM01091">
    <property type="entry name" value="CorC_HlyC"/>
    <property type="match status" value="1"/>
</dbReference>
<keyword evidence="6 10" id="KW-1133">Transmembrane helix</keyword>
<dbReference type="InterPro" id="IPR044751">
    <property type="entry name" value="Ion_transp-like_CBS"/>
</dbReference>
<comment type="subcellular location">
    <subcellularLocation>
        <location evidence="1">Cell membrane</location>
        <topology evidence="1">Multi-pass membrane protein</topology>
    </subcellularLocation>
</comment>
<dbReference type="EMBL" id="CP036528">
    <property type="protein sequence ID" value="QBK26846.1"/>
    <property type="molecule type" value="Genomic_DNA"/>
</dbReference>
<dbReference type="InterPro" id="IPR000644">
    <property type="entry name" value="CBS_dom"/>
</dbReference>
<sequence length="449" mass="50832">MDGDIVGLTIKLAIFVLLILLSGFFVASEFAIVKVRATRIDQLVEEGNKKAIKAKKVIDNLDEYLSACQLGITITSLGLGWLGEPTVQILLSPIFNWIGITGPISEVLSFIIAFSIVTYIHVVAGELAPKTLAITKAEWVTLNLSGALYTFYKVMYPFIHLLNTSARGLARIFGVKSFNETDTAHTEEELRMIMADSFKSGEIKYSEFEYVNSIFEFSDRTAKEIMVPRTEISAIDKDVKLKDVFEVMGVEQYTRYPVIDGDKDHVLGLVNLKHLLTAYIQDPKNADKPITEYMQPIIRVIETVPISDLLLKMQHDRIHMAILMDEYGGTSGLVTIEDIIEEIVGDIQDEFDEDEIPEVQEISDGHYIIDAKMLIEDVNELLNIHINDEDIDTIGGWFWTQRYDAVEGDSFVYEGYEFKIKKLDGHHILYIEVIKLPEEQETNLYSIAE</sequence>
<evidence type="ECO:0000256" key="6">
    <source>
        <dbReference type="ARBA" id="ARBA00022989"/>
    </source>
</evidence>
<dbReference type="AlphaFoldDB" id="A0A4P6UX30"/>
<dbReference type="PANTHER" id="PTHR43099:SF2">
    <property type="entry name" value="UPF0053 PROTEIN YRKA"/>
    <property type="match status" value="1"/>
</dbReference>
<dbReference type="Gene3D" id="3.10.580.10">
    <property type="entry name" value="CBS-domain"/>
    <property type="match status" value="1"/>
</dbReference>
<evidence type="ECO:0000256" key="5">
    <source>
        <dbReference type="ARBA" id="ARBA00022737"/>
    </source>
</evidence>
<keyword evidence="7 9" id="KW-0129">CBS domain</keyword>
<comment type="similarity">
    <text evidence="2">Belongs to the UPF0053 family.</text>
</comment>
<dbReference type="Gene3D" id="3.30.465.10">
    <property type="match status" value="1"/>
</dbReference>
<keyword evidence="3" id="KW-1003">Cell membrane</keyword>
<name>A0A4P6UX30_9BACL</name>
<dbReference type="RefSeq" id="WP_208650533.1">
    <property type="nucleotide sequence ID" value="NZ_CP036528.1"/>
</dbReference>
<dbReference type="Pfam" id="PF01595">
    <property type="entry name" value="CNNM"/>
    <property type="match status" value="1"/>
</dbReference>
<reference evidence="14 15" key="1">
    <citation type="submission" date="2019-02" db="EMBL/GenBank/DDBJ databases">
        <title>Ureibacillus thermophilus.</title>
        <authorList>
            <person name="Sunny J.S."/>
            <person name="Natarajan A."/>
            <person name="Saleena L.M."/>
        </authorList>
    </citation>
    <scope>NUCLEOTIDE SEQUENCE [LARGE SCALE GENOMIC DNA]</scope>
    <source>
        <strain evidence="14 15">LM102</strain>
    </source>
</reference>
<evidence type="ECO:0000259" key="12">
    <source>
        <dbReference type="PROSITE" id="PS51371"/>
    </source>
</evidence>
<dbReference type="Pfam" id="PF03471">
    <property type="entry name" value="CorC_HlyC"/>
    <property type="match status" value="1"/>
</dbReference>
<protein>
    <submittedName>
        <fullName evidence="14">HlyC/CorC family transporter</fullName>
    </submittedName>
</protein>
<dbReference type="InterPro" id="IPR002550">
    <property type="entry name" value="CNNM"/>
</dbReference>
<dbReference type="SUPFAM" id="SSF54631">
    <property type="entry name" value="CBS-domain pair"/>
    <property type="match status" value="1"/>
</dbReference>
<feature type="transmembrane region" description="Helical" evidence="11">
    <location>
        <begin position="94"/>
        <end position="120"/>
    </location>
</feature>
<dbReference type="InterPro" id="IPR016169">
    <property type="entry name" value="FAD-bd_PCMH_sub2"/>
</dbReference>
<feature type="domain" description="CNNM transmembrane" evidence="13">
    <location>
        <begin position="4"/>
        <end position="207"/>
    </location>
</feature>
<dbReference type="Proteomes" id="UP000291151">
    <property type="component" value="Chromosome"/>
</dbReference>
<dbReference type="Pfam" id="PF00571">
    <property type="entry name" value="CBS"/>
    <property type="match status" value="2"/>
</dbReference>
<dbReference type="FunFam" id="3.10.580.10:FF:000002">
    <property type="entry name" value="Magnesium/cobalt efflux protein CorC"/>
    <property type="match status" value="1"/>
</dbReference>
<keyword evidence="8 10" id="KW-0472">Membrane</keyword>
<dbReference type="GO" id="GO:0050660">
    <property type="term" value="F:flavin adenine dinucleotide binding"/>
    <property type="evidence" value="ECO:0007669"/>
    <property type="project" value="InterPro"/>
</dbReference>
<dbReference type="KEGG" id="uth:DKZ56_13930"/>
<evidence type="ECO:0000256" key="8">
    <source>
        <dbReference type="ARBA" id="ARBA00023136"/>
    </source>
</evidence>
<feature type="domain" description="CBS" evidence="12">
    <location>
        <begin position="226"/>
        <end position="288"/>
    </location>
</feature>
<gene>
    <name evidence="14" type="ORF">DKZ56_13930</name>
</gene>
<dbReference type="PROSITE" id="PS51846">
    <property type="entry name" value="CNNM"/>
    <property type="match status" value="1"/>
</dbReference>
<evidence type="ECO:0000256" key="1">
    <source>
        <dbReference type="ARBA" id="ARBA00004651"/>
    </source>
</evidence>
<organism evidence="14 15">
    <name type="scientific">Ureibacillus thermophilus</name>
    <dbReference type="NCBI Taxonomy" id="367743"/>
    <lineage>
        <taxon>Bacteria</taxon>
        <taxon>Bacillati</taxon>
        <taxon>Bacillota</taxon>
        <taxon>Bacilli</taxon>
        <taxon>Bacillales</taxon>
        <taxon>Caryophanaceae</taxon>
        <taxon>Ureibacillus</taxon>
    </lineage>
</organism>
<proteinExistence type="inferred from homology"/>
<keyword evidence="5" id="KW-0677">Repeat</keyword>
<feature type="domain" description="CBS" evidence="12">
    <location>
        <begin position="293"/>
        <end position="350"/>
    </location>
</feature>
<evidence type="ECO:0000256" key="9">
    <source>
        <dbReference type="PROSITE-ProRule" id="PRU00703"/>
    </source>
</evidence>